<dbReference type="Proteomes" id="UP000594262">
    <property type="component" value="Unplaced"/>
</dbReference>
<name>A0A7M5V5W6_9CNID</name>
<dbReference type="AlphaFoldDB" id="A0A7M5V5W6"/>
<dbReference type="PANTHER" id="PTHR34239">
    <property type="entry name" value="APPLE DOMAIN-CONTAINING PROTEIN"/>
    <property type="match status" value="1"/>
</dbReference>
<protein>
    <submittedName>
        <fullName evidence="2">Uncharacterized protein</fullName>
    </submittedName>
</protein>
<proteinExistence type="predicted"/>
<evidence type="ECO:0000313" key="2">
    <source>
        <dbReference type="EnsemblMetazoa" id="CLYHEMP002944.1"/>
    </source>
</evidence>
<dbReference type="PANTHER" id="PTHR34239:SF2">
    <property type="entry name" value="TRANSPOSABLE ELEMENT P TRANSPOSASE_THAP9 CONSERVED DOMAIN-CONTAINING PROTEIN"/>
    <property type="match status" value="1"/>
</dbReference>
<evidence type="ECO:0000256" key="1">
    <source>
        <dbReference type="SAM" id="MobiDB-lite"/>
    </source>
</evidence>
<reference evidence="2" key="1">
    <citation type="submission" date="2021-01" db="UniProtKB">
        <authorList>
            <consortium name="EnsemblMetazoa"/>
        </authorList>
    </citation>
    <scope>IDENTIFICATION</scope>
</reference>
<feature type="region of interest" description="Disordered" evidence="1">
    <location>
        <begin position="73"/>
        <end position="118"/>
    </location>
</feature>
<organism evidence="2 3">
    <name type="scientific">Clytia hemisphaerica</name>
    <dbReference type="NCBI Taxonomy" id="252671"/>
    <lineage>
        <taxon>Eukaryota</taxon>
        <taxon>Metazoa</taxon>
        <taxon>Cnidaria</taxon>
        <taxon>Hydrozoa</taxon>
        <taxon>Hydroidolina</taxon>
        <taxon>Leptothecata</taxon>
        <taxon>Obeliida</taxon>
        <taxon>Clytiidae</taxon>
        <taxon>Clytia</taxon>
    </lineage>
</organism>
<feature type="compositionally biased region" description="Basic and acidic residues" evidence="1">
    <location>
        <begin position="82"/>
        <end position="101"/>
    </location>
</feature>
<dbReference type="EnsemblMetazoa" id="CLYHEMT002944.1">
    <property type="protein sequence ID" value="CLYHEMP002944.1"/>
    <property type="gene ID" value="CLYHEMG002944"/>
</dbReference>
<feature type="compositionally biased region" description="Basic and acidic residues" evidence="1">
    <location>
        <begin position="1"/>
        <end position="15"/>
    </location>
</feature>
<accession>A0A7M5V5W6</accession>
<keyword evidence="3" id="KW-1185">Reference proteome</keyword>
<evidence type="ECO:0000313" key="3">
    <source>
        <dbReference type="Proteomes" id="UP000594262"/>
    </source>
</evidence>
<feature type="region of interest" description="Disordered" evidence="1">
    <location>
        <begin position="1"/>
        <end position="25"/>
    </location>
</feature>
<feature type="compositionally biased region" description="Basic residues" evidence="1">
    <location>
        <begin position="360"/>
        <end position="371"/>
    </location>
</feature>
<sequence>MADHDYANTEVRVETTETNETTNNSVQTKDIIEGLKPYLLAMRADILKDVHELLPTSSEDSISIAAASEFSHAASSVPGASPEKENVPEGPPSEKRPRFDVDDFSDLLPKKAPPKNQDELPTLDLCQEFFNQLDKEMPDQVEYCDKVGDEIAERLVQNFTVKADNAEARKLIVARHKLPANCKEICVPKLRDSLLNVKSFNEYAKRTERSYYNLQLSITQAVSCFVDTIVDTIRAEERSQVVDSRAILRNCFDGLTLLGHSSNAISNLRKKNLKPALSSQYQALCNPSRPTTQFLLGDDLNKGMQEAQESTKLSKVDKRVVIKTNSSSRSFDKRNRSSSSSSSFLERGQKSPSRHKDTKNNNSRKHKRKNN</sequence>
<dbReference type="OrthoDB" id="5978649at2759"/>
<feature type="region of interest" description="Disordered" evidence="1">
    <location>
        <begin position="323"/>
        <end position="371"/>
    </location>
</feature>